<dbReference type="PANTHER" id="PTHR43377:SF2">
    <property type="entry name" value="BINDING ROSSMANN FOLD OXIDOREDUCTASE, PUTATIVE (AFU_ORTHOLOGUE AFUA_4G00560)-RELATED"/>
    <property type="match status" value="1"/>
</dbReference>
<evidence type="ECO:0000259" key="2">
    <source>
        <dbReference type="Pfam" id="PF02894"/>
    </source>
</evidence>
<evidence type="ECO:0000313" key="3">
    <source>
        <dbReference type="Proteomes" id="UP001190640"/>
    </source>
</evidence>
<dbReference type="InterPro" id="IPR004104">
    <property type="entry name" value="Gfo/Idh/MocA-like_OxRdtase_C"/>
</dbReference>
<dbReference type="GO" id="GO:0000166">
    <property type="term" value="F:nucleotide binding"/>
    <property type="evidence" value="ECO:0007669"/>
    <property type="project" value="InterPro"/>
</dbReference>
<feature type="domain" description="Gfo/Idh/MocA-like oxidoreductase C-terminal" evidence="2">
    <location>
        <begin position="182"/>
        <end position="243"/>
    </location>
</feature>
<dbReference type="GeneID" id="129344994"/>
<reference evidence="4" key="1">
    <citation type="submission" date="2025-08" db="UniProtKB">
        <authorList>
            <consortium name="RefSeq"/>
        </authorList>
    </citation>
    <scope>IDENTIFICATION</scope>
    <source>
        <tissue evidence="4">Blood</tissue>
    </source>
</reference>
<gene>
    <name evidence="4" type="primary">LOC129344994</name>
</gene>
<dbReference type="Gene3D" id="3.40.50.720">
    <property type="entry name" value="NAD(P)-binding Rossmann-like Domain"/>
    <property type="match status" value="1"/>
</dbReference>
<evidence type="ECO:0000259" key="1">
    <source>
        <dbReference type="Pfam" id="PF01408"/>
    </source>
</evidence>
<name>A0AA97KLU3_EUBMA</name>
<dbReference type="SUPFAM" id="SSF55347">
    <property type="entry name" value="Glyceraldehyde-3-phosphate dehydrogenase-like, C-terminal domain"/>
    <property type="match status" value="1"/>
</dbReference>
<protein>
    <submittedName>
        <fullName evidence="4">Uncharacterized protein LOC129344994 isoform X1</fullName>
    </submittedName>
</protein>
<sequence length="466" mass="51799">MGGVASGKVFQSSASRKERPVRSFFGPVTRNLKPIYVEDPRGMSRQITVLIIGAGSRGKTYASYALLLPARMKVVGVADPRAFPRKDLQEAHNLDENNVFDDWRAAAEREKFADAVIIATPDRLHKAPAVAFAQKGYHILLEKPMAVTPEDCKEIVLACKTHNCILVVCHVLRYHPVTLKIKELLDAGTIGDICHIQHMEPVGFWHFAHSFVRGNWRNEAESTFSLLAKSCHDIDLINFWMGGKRCLKISSFGSLSHFTKDHKPQGAASRCLDCPVEQNCPYSAQKVYLKPAEQGNFHWPVSVVCSSGEYDIEALTDALRHGPYGRCVYECDNDVVTNQVVNMEFEGGRTAAFTMIAFTERLGVRKTTIYGTKGQLSCRGSGPVKVFDFLQRKKLTFQPERAFSVVGCLGGHDGADFDLMESFVAAVADNNPSLIRSGAEDTLNSHLLVFEAERARKENRVVFLET</sequence>
<dbReference type="Gene3D" id="3.30.360.10">
    <property type="entry name" value="Dihydrodipicolinate Reductase, domain 2"/>
    <property type="match status" value="1"/>
</dbReference>
<organism evidence="3 4">
    <name type="scientific">Eublepharis macularius</name>
    <name type="common">Leopard gecko</name>
    <name type="synonym">Cyrtodactylus macularius</name>
    <dbReference type="NCBI Taxonomy" id="481883"/>
    <lineage>
        <taxon>Eukaryota</taxon>
        <taxon>Metazoa</taxon>
        <taxon>Chordata</taxon>
        <taxon>Craniata</taxon>
        <taxon>Vertebrata</taxon>
        <taxon>Euteleostomi</taxon>
        <taxon>Lepidosauria</taxon>
        <taxon>Squamata</taxon>
        <taxon>Bifurcata</taxon>
        <taxon>Gekkota</taxon>
        <taxon>Eublepharidae</taxon>
        <taxon>Eublepharinae</taxon>
        <taxon>Eublepharis</taxon>
    </lineage>
</organism>
<dbReference type="InterPro" id="IPR000683">
    <property type="entry name" value="Gfo/Idh/MocA-like_OxRdtase_N"/>
</dbReference>
<dbReference type="Pfam" id="PF02894">
    <property type="entry name" value="GFO_IDH_MocA_C"/>
    <property type="match status" value="1"/>
</dbReference>
<dbReference type="PANTHER" id="PTHR43377">
    <property type="entry name" value="BILIVERDIN REDUCTASE A"/>
    <property type="match status" value="1"/>
</dbReference>
<proteinExistence type="predicted"/>
<dbReference type="SUPFAM" id="SSF51735">
    <property type="entry name" value="NAD(P)-binding Rossmann-fold domains"/>
    <property type="match status" value="1"/>
</dbReference>
<evidence type="ECO:0000313" key="4">
    <source>
        <dbReference type="RefSeq" id="XP_054857909.1"/>
    </source>
</evidence>
<feature type="domain" description="Gfo/Idh/MocA-like oxidoreductase N-terminal" evidence="1">
    <location>
        <begin position="47"/>
        <end position="169"/>
    </location>
</feature>
<dbReference type="RefSeq" id="XP_054857909.1">
    <property type="nucleotide sequence ID" value="XM_055001934.1"/>
</dbReference>
<dbReference type="Pfam" id="PF01408">
    <property type="entry name" value="GFO_IDH_MocA"/>
    <property type="match status" value="1"/>
</dbReference>
<dbReference type="AlphaFoldDB" id="A0AA97KLU3"/>
<accession>A0AA97KLU3</accession>
<dbReference type="InterPro" id="IPR036291">
    <property type="entry name" value="NAD(P)-bd_dom_sf"/>
</dbReference>
<dbReference type="Proteomes" id="UP001190640">
    <property type="component" value="Chromosome 17"/>
</dbReference>
<keyword evidence="3" id="KW-1185">Reference proteome</keyword>
<dbReference type="InterPro" id="IPR051450">
    <property type="entry name" value="Gfo/Idh/MocA_Oxidoreductases"/>
</dbReference>
<dbReference type="KEGG" id="emc:129344994"/>